<proteinExistence type="predicted"/>
<dbReference type="InterPro" id="IPR008930">
    <property type="entry name" value="Terpenoid_cyclase/PrenylTrfase"/>
</dbReference>
<dbReference type="SUPFAM" id="SSF48239">
    <property type="entry name" value="Terpenoid cyclases/Protein prenyltransferases"/>
    <property type="match status" value="1"/>
</dbReference>
<evidence type="ECO:0000259" key="4">
    <source>
        <dbReference type="Pfam" id="PF01397"/>
    </source>
</evidence>
<dbReference type="CDD" id="cd00684">
    <property type="entry name" value="Terpene_cyclase_plant_C1"/>
    <property type="match status" value="1"/>
</dbReference>
<dbReference type="SUPFAM" id="SSF48576">
    <property type="entry name" value="Terpenoid synthases"/>
    <property type="match status" value="2"/>
</dbReference>
<dbReference type="PANTHER" id="PTHR31225">
    <property type="entry name" value="OS04G0344100 PROTEIN-RELATED"/>
    <property type="match status" value="1"/>
</dbReference>
<dbReference type="InterPro" id="IPR005630">
    <property type="entry name" value="Terpene_synthase_metal-bd"/>
</dbReference>
<dbReference type="InterPro" id="IPR044814">
    <property type="entry name" value="Terpene_cyclase_plant_C1"/>
</dbReference>
<comment type="caution">
    <text evidence="6">The sequence shown here is derived from an EMBL/GenBank/DDBJ whole genome shotgun (WGS) entry which is preliminary data.</text>
</comment>
<protein>
    <submittedName>
        <fullName evidence="6">Uncharacterized protein</fullName>
    </submittedName>
</protein>
<name>A0ABR0WFU0_REHGL</name>
<dbReference type="Pfam" id="PF03936">
    <property type="entry name" value="Terpene_synth_C"/>
    <property type="match status" value="2"/>
</dbReference>
<dbReference type="InterPro" id="IPR036965">
    <property type="entry name" value="Terpene_synth_N_sf"/>
</dbReference>
<organism evidence="6 7">
    <name type="scientific">Rehmannia glutinosa</name>
    <name type="common">Chinese foxglove</name>
    <dbReference type="NCBI Taxonomy" id="99300"/>
    <lineage>
        <taxon>Eukaryota</taxon>
        <taxon>Viridiplantae</taxon>
        <taxon>Streptophyta</taxon>
        <taxon>Embryophyta</taxon>
        <taxon>Tracheophyta</taxon>
        <taxon>Spermatophyta</taxon>
        <taxon>Magnoliopsida</taxon>
        <taxon>eudicotyledons</taxon>
        <taxon>Gunneridae</taxon>
        <taxon>Pentapetalae</taxon>
        <taxon>asterids</taxon>
        <taxon>lamiids</taxon>
        <taxon>Lamiales</taxon>
        <taxon>Orobanchaceae</taxon>
        <taxon>Rehmannieae</taxon>
        <taxon>Rehmannia</taxon>
    </lineage>
</organism>
<comment type="cofactor">
    <cofactor evidence="1">
        <name>Mg(2+)</name>
        <dbReference type="ChEBI" id="CHEBI:18420"/>
    </cofactor>
</comment>
<dbReference type="Gene3D" id="1.10.600.10">
    <property type="entry name" value="Farnesyl Diphosphate Synthase"/>
    <property type="match status" value="3"/>
</dbReference>
<reference evidence="6 7" key="1">
    <citation type="journal article" date="2021" name="Comput. Struct. Biotechnol. J.">
        <title>De novo genome assembly of the potent medicinal plant Rehmannia glutinosa using nanopore technology.</title>
        <authorList>
            <person name="Ma L."/>
            <person name="Dong C."/>
            <person name="Song C."/>
            <person name="Wang X."/>
            <person name="Zheng X."/>
            <person name="Niu Y."/>
            <person name="Chen S."/>
            <person name="Feng W."/>
        </authorList>
    </citation>
    <scope>NUCLEOTIDE SEQUENCE [LARGE SCALE GENOMIC DNA]</scope>
    <source>
        <strain evidence="6">DH-2019</strain>
    </source>
</reference>
<evidence type="ECO:0000256" key="2">
    <source>
        <dbReference type="ARBA" id="ARBA00022723"/>
    </source>
</evidence>
<sequence>MAIPNKPNANQFFCDRKPWKKVMCINNVVSCIGVDIPTGHRRYSSFQCKAHETIDQIIPSTTRRSGNYPPPVWDFDFIQSLNTEYKEEKYLKRASELIFQVNMMLDQEILNPVQQLELIDDLERLCISYHFEDKINQILNRIYDEDYCKNYQSDLYSTALGFRLLRQHGFSVSQDVFDRFILETGDFDTKEILQLYEASFLLTEGERTLELAKEFATNFLKKKVLEDDEGNIGNIDDEHLSILVHNALDLPHHWRTQRPNARWFIDAYERRPNMKPIVLELAKLDFNIVQATHQDELKHITRWDIEGIDKLPNYMQHCYLALNSFIDEMAYHVLKEQGFLIVPHLRKTWADYCRACLQEAKWISIGYTPKLEEYMNTAWITVSGPVMLTHAFFLVTNPIEKEAVQSLYKYHDIVRYSSTIIRLANDLSTSVEEMKKGDVPKAIECYINETGASREEAREHVTFLIYDTWKKLNEERVANSLLQPEFVRCAFSQARMALLAWWEQSSLAEKLPFARDRLVECYLWTIGGLFEPQYRYSRIMAPKIEKRQEHTLGFDQRDVEKMNEEQVAFSIPTRIFEKFS</sequence>
<keyword evidence="7" id="KW-1185">Reference proteome</keyword>
<keyword evidence="2" id="KW-0479">Metal-binding</keyword>
<evidence type="ECO:0000259" key="5">
    <source>
        <dbReference type="Pfam" id="PF03936"/>
    </source>
</evidence>
<feature type="domain" description="Terpene synthase metal-binding" evidence="5">
    <location>
        <begin position="299"/>
        <end position="471"/>
    </location>
</feature>
<evidence type="ECO:0000256" key="3">
    <source>
        <dbReference type="ARBA" id="ARBA00022842"/>
    </source>
</evidence>
<dbReference type="InterPro" id="IPR001906">
    <property type="entry name" value="Terpene_synth_N"/>
</dbReference>
<evidence type="ECO:0000256" key="1">
    <source>
        <dbReference type="ARBA" id="ARBA00001946"/>
    </source>
</evidence>
<keyword evidence="3" id="KW-0460">Magnesium</keyword>
<evidence type="ECO:0000313" key="7">
    <source>
        <dbReference type="Proteomes" id="UP001318860"/>
    </source>
</evidence>
<gene>
    <name evidence="6" type="ORF">DH2020_022533</name>
</gene>
<dbReference type="InterPro" id="IPR008949">
    <property type="entry name" value="Isoprenoid_synthase_dom_sf"/>
</dbReference>
<dbReference type="Proteomes" id="UP001318860">
    <property type="component" value="Unassembled WGS sequence"/>
</dbReference>
<dbReference type="PANTHER" id="PTHR31225:SF9">
    <property type="entry name" value="TERPENE SYNTHASE 10"/>
    <property type="match status" value="1"/>
</dbReference>
<evidence type="ECO:0000313" key="6">
    <source>
        <dbReference type="EMBL" id="KAK6145713.1"/>
    </source>
</evidence>
<accession>A0ABR0WFU0</accession>
<dbReference type="Pfam" id="PF01397">
    <property type="entry name" value="Terpene_synth"/>
    <property type="match status" value="1"/>
</dbReference>
<dbReference type="Gene3D" id="1.50.10.130">
    <property type="entry name" value="Terpene synthase, N-terminal domain"/>
    <property type="match status" value="1"/>
</dbReference>
<dbReference type="InterPro" id="IPR050148">
    <property type="entry name" value="Terpene_synthase-like"/>
</dbReference>
<feature type="domain" description="Terpene synthase N-terminal" evidence="4">
    <location>
        <begin position="72"/>
        <end position="248"/>
    </location>
</feature>
<dbReference type="EMBL" id="JABTTQ020000012">
    <property type="protein sequence ID" value="KAK6145713.1"/>
    <property type="molecule type" value="Genomic_DNA"/>
</dbReference>
<feature type="domain" description="Terpene synthase metal-binding" evidence="5">
    <location>
        <begin position="505"/>
        <end position="544"/>
    </location>
</feature>